<protein>
    <recommendedName>
        <fullName evidence="4">S-methyl-5'-thioadenosine phosphorylase</fullName>
        <ecNumber evidence="4">2.4.2.28</ecNumber>
    </recommendedName>
    <alternativeName>
        <fullName evidence="4">5'-methylthioadenosine phosphorylase</fullName>
        <shortName evidence="4">MTA phosphorylase</shortName>
        <shortName evidence="4">MTAP</shortName>
        <shortName evidence="4">MTAPase</shortName>
    </alternativeName>
</protein>
<keyword evidence="3 4" id="KW-0660">Purine salvage</keyword>
<comment type="subcellular location">
    <subcellularLocation>
        <location evidence="4">Cytoplasm</location>
    </subcellularLocation>
    <subcellularLocation>
        <location evidence="4">Nucleus</location>
    </subcellularLocation>
</comment>
<dbReference type="FunFam" id="3.40.50.1580:FF:000012">
    <property type="entry name" value="Probable 6-oxopurine nucleoside phosphorylase"/>
    <property type="match status" value="1"/>
</dbReference>
<dbReference type="GO" id="GO:0019509">
    <property type="term" value="P:L-methionine salvage from methylthioadenosine"/>
    <property type="evidence" value="ECO:0007669"/>
    <property type="project" value="UniProtKB-UniRule"/>
</dbReference>
<dbReference type="PANTHER" id="PTHR42679:SF2">
    <property type="entry name" value="S-METHYL-5'-THIOADENOSINE PHOSPHORYLASE"/>
    <property type="match status" value="1"/>
</dbReference>
<organism evidence="6 7">
    <name type="scientific">Mytilus coruscus</name>
    <name type="common">Sea mussel</name>
    <dbReference type="NCBI Taxonomy" id="42192"/>
    <lineage>
        <taxon>Eukaryota</taxon>
        <taxon>Metazoa</taxon>
        <taxon>Spiralia</taxon>
        <taxon>Lophotrochozoa</taxon>
        <taxon>Mollusca</taxon>
        <taxon>Bivalvia</taxon>
        <taxon>Autobranchia</taxon>
        <taxon>Pteriomorphia</taxon>
        <taxon>Mytilida</taxon>
        <taxon>Mytiloidea</taxon>
        <taxon>Mytilidae</taxon>
        <taxon>Mytilinae</taxon>
        <taxon>Mytilus</taxon>
    </lineage>
</organism>
<proteinExistence type="inferred from homology"/>
<keyword evidence="7" id="KW-1185">Reference proteome</keyword>
<dbReference type="GO" id="GO:0005829">
    <property type="term" value="C:cytosol"/>
    <property type="evidence" value="ECO:0007669"/>
    <property type="project" value="TreeGrafter"/>
</dbReference>
<dbReference type="NCBIfam" id="TIGR01694">
    <property type="entry name" value="MTAP"/>
    <property type="match status" value="1"/>
</dbReference>
<dbReference type="UniPathway" id="UPA00904">
    <property type="reaction ID" value="UER00873"/>
</dbReference>
<feature type="binding site" evidence="4">
    <location>
        <begin position="55"/>
        <end position="56"/>
    </location>
    <ligand>
        <name>phosphate</name>
        <dbReference type="ChEBI" id="CHEBI:43474"/>
    </ligand>
</feature>
<dbReference type="OrthoDB" id="431409at2759"/>
<dbReference type="InterPro" id="IPR035994">
    <property type="entry name" value="Nucleoside_phosphorylase_sf"/>
</dbReference>
<dbReference type="GO" id="GO:0006166">
    <property type="term" value="P:purine ribonucleoside salvage"/>
    <property type="evidence" value="ECO:0007669"/>
    <property type="project" value="UniProtKB-KW"/>
</dbReference>
<sequence>MGTKVKIGIIGGSGLSKPDILKGGQEKEVNTPFGKPSDVLICGEIEGVPCVLLSRHGRGHTIMPTNVNFRANIWAMKEMGCTHLLVTTACGSLQEGIHPGDVVVIDQFIDRTQKRIQTFFDGAPLSPLGICHMSMADPFCSRTSKMLYESGKNLGLSIRETGTMLTIEGPRFSSRAESKLWNSWGAHCINMTTVPEVILAKEVGLCYASMALVTDYDSWREGEEGVNVENVMKIFKQNSSNALKILLDVIPKIAKEDWTKTLEDYKNAVTMNTLLPHSY</sequence>
<keyword evidence="4" id="KW-0963">Cytoplasm</keyword>
<dbReference type="Proteomes" id="UP000507470">
    <property type="component" value="Unassembled WGS sequence"/>
</dbReference>
<dbReference type="PROSITE" id="PS01240">
    <property type="entry name" value="PNP_MTAP_2"/>
    <property type="match status" value="1"/>
</dbReference>
<dbReference type="Pfam" id="PF01048">
    <property type="entry name" value="PNP_UDP_1"/>
    <property type="match status" value="1"/>
</dbReference>
<evidence type="ECO:0000256" key="3">
    <source>
        <dbReference type="ARBA" id="ARBA00022726"/>
    </source>
</evidence>
<evidence type="ECO:0000256" key="2">
    <source>
        <dbReference type="ARBA" id="ARBA00022679"/>
    </source>
</evidence>
<comment type="similarity">
    <text evidence="4">Belongs to the PNP/MTAP phosphorylase family. MTAP subfamily.</text>
</comment>
<dbReference type="SUPFAM" id="SSF53167">
    <property type="entry name" value="Purine and uridine phosphorylases"/>
    <property type="match status" value="1"/>
</dbReference>
<dbReference type="CDD" id="cd09010">
    <property type="entry name" value="MTAP_SsMTAPII_like_MTIP"/>
    <property type="match status" value="1"/>
</dbReference>
<feature type="binding site" evidence="4">
    <location>
        <begin position="88"/>
        <end position="89"/>
    </location>
    <ligand>
        <name>phosphate</name>
        <dbReference type="ChEBI" id="CHEBI:43474"/>
    </ligand>
</feature>
<feature type="binding site" evidence="4">
    <location>
        <position position="191"/>
    </location>
    <ligand>
        <name>substrate</name>
    </ligand>
</feature>
<keyword evidence="1 4" id="KW-0328">Glycosyltransferase</keyword>
<keyword evidence="4" id="KW-0539">Nucleus</keyword>
<dbReference type="Gene3D" id="3.40.50.1580">
    <property type="entry name" value="Nucleoside phosphorylase domain"/>
    <property type="match status" value="1"/>
</dbReference>
<evidence type="ECO:0000313" key="6">
    <source>
        <dbReference type="EMBL" id="CAC5401062.1"/>
    </source>
</evidence>
<dbReference type="InterPro" id="IPR010044">
    <property type="entry name" value="MTAP"/>
</dbReference>
<reference evidence="6 7" key="1">
    <citation type="submission" date="2020-06" db="EMBL/GenBank/DDBJ databases">
        <authorList>
            <person name="Li R."/>
            <person name="Bekaert M."/>
        </authorList>
    </citation>
    <scope>NUCLEOTIDE SEQUENCE [LARGE SCALE GENOMIC DNA]</scope>
    <source>
        <strain evidence="7">wild</strain>
    </source>
</reference>
<feature type="site" description="Important for substrate specificity" evidence="4">
    <location>
        <position position="228"/>
    </location>
</feature>
<keyword evidence="2 4" id="KW-0808">Transferase</keyword>
<accession>A0A6J8D1D0</accession>
<gene>
    <name evidence="6" type="ORF">MCOR_35191</name>
</gene>
<name>A0A6J8D1D0_MYTCO</name>
<evidence type="ECO:0000259" key="5">
    <source>
        <dbReference type="Pfam" id="PF01048"/>
    </source>
</evidence>
<dbReference type="GO" id="GO:0005634">
    <property type="term" value="C:nucleus"/>
    <property type="evidence" value="ECO:0007669"/>
    <property type="project" value="UniProtKB-SubCell"/>
</dbReference>
<feature type="site" description="Important for substrate specificity" evidence="4">
    <location>
        <position position="173"/>
    </location>
</feature>
<evidence type="ECO:0000313" key="7">
    <source>
        <dbReference type="Proteomes" id="UP000507470"/>
    </source>
</evidence>
<feature type="binding site" evidence="4">
    <location>
        <begin position="215"/>
        <end position="217"/>
    </location>
    <ligand>
        <name>substrate</name>
    </ligand>
</feature>
<evidence type="ECO:0000256" key="1">
    <source>
        <dbReference type="ARBA" id="ARBA00022676"/>
    </source>
</evidence>
<comment type="function">
    <text evidence="4">Catalyzes the reversible phosphorylation of S-methyl-5'-thioadenosine (MTA) to adenine and 5-methylthioribose-1-phosphate. Involved in the breakdown of MTA, a major by-product of polyamine biosynthesis. Responsible for the first step in the methionine salvage pathway after MTA has been generated from S-adenosylmethionine. Has broad substrate specificity with 6-aminopurine nucleosides as preferred substrates.</text>
</comment>
<evidence type="ECO:0000256" key="4">
    <source>
        <dbReference type="HAMAP-Rule" id="MF_03155"/>
    </source>
</evidence>
<dbReference type="HAMAP" id="MF_01963">
    <property type="entry name" value="MTAP"/>
    <property type="match status" value="1"/>
</dbReference>
<comment type="catalytic activity">
    <reaction evidence="4">
        <text>S-methyl-5'-thioadenosine + phosphate = 5-(methylsulfanyl)-alpha-D-ribose 1-phosphate + adenine</text>
        <dbReference type="Rhea" id="RHEA:11852"/>
        <dbReference type="ChEBI" id="CHEBI:16708"/>
        <dbReference type="ChEBI" id="CHEBI:17509"/>
        <dbReference type="ChEBI" id="CHEBI:43474"/>
        <dbReference type="ChEBI" id="CHEBI:58533"/>
        <dbReference type="EC" id="2.4.2.28"/>
    </reaction>
</comment>
<comment type="pathway">
    <text evidence="4">Amino-acid biosynthesis; L-methionine biosynthesis via salvage pathway; S-methyl-5-thio-alpha-D-ribose 1-phosphate from S-methyl-5'-thioadenosine (phosphorylase route): step 1/1.</text>
</comment>
<feature type="binding site" evidence="4">
    <location>
        <position position="13"/>
    </location>
    <ligand>
        <name>phosphate</name>
        <dbReference type="ChEBI" id="CHEBI:43474"/>
    </ligand>
</feature>
<dbReference type="GO" id="GO:0017061">
    <property type="term" value="F:S-methyl-5-thioadenosine phosphorylase activity"/>
    <property type="evidence" value="ECO:0007669"/>
    <property type="project" value="UniProtKB-UniRule"/>
</dbReference>
<dbReference type="InterPro" id="IPR018099">
    <property type="entry name" value="Purine_phosphorylase-2_CS"/>
</dbReference>
<feature type="domain" description="Nucleoside phosphorylase" evidence="5">
    <location>
        <begin position="6"/>
        <end position="250"/>
    </location>
</feature>
<dbReference type="PANTHER" id="PTHR42679">
    <property type="entry name" value="S-METHYL-5'-THIOADENOSINE PHOSPHORYLASE"/>
    <property type="match status" value="1"/>
</dbReference>
<dbReference type="EC" id="2.4.2.28" evidence="4"/>
<dbReference type="AlphaFoldDB" id="A0A6J8D1D0"/>
<dbReference type="InterPro" id="IPR000845">
    <property type="entry name" value="Nucleoside_phosphorylase_d"/>
</dbReference>
<feature type="binding site" evidence="4">
    <location>
        <position position="192"/>
    </location>
    <ligand>
        <name>phosphate</name>
        <dbReference type="ChEBI" id="CHEBI:43474"/>
    </ligand>
</feature>
<comment type="subunit">
    <text evidence="4">Homotrimer.</text>
</comment>
<dbReference type="EMBL" id="CACVKT020006376">
    <property type="protein sequence ID" value="CAC5401062.1"/>
    <property type="molecule type" value="Genomic_DNA"/>
</dbReference>